<keyword evidence="5" id="KW-1003">Cell membrane</keyword>
<dbReference type="InterPro" id="IPR032779">
    <property type="entry name" value="FliG_M"/>
</dbReference>
<accession>A0A7X9IK31</accession>
<keyword evidence="9" id="KW-0975">Bacterial flagellum</keyword>
<dbReference type="Gene3D" id="1.10.220.30">
    <property type="match status" value="3"/>
</dbReference>
<sequence length="335" mass="37191">MPKRELSSTEKAAFTLLSLGKEVASQVMQHLDEQEVKRISRAFMAVSEVDRETQFSIANEFRNMIRASDTMLVDGREFAKDVITGAFGESAGEGLLEYITGSRKEPISAIIADCSEKILTSFIAAEHPQTVAFLMTKMNPDQAATVLQTMTEEAQTNILIRIANLNNVKADVVDEVREVLRQQLRGTGLSEEEEVVGAKSAADILNFVDRSNEERILTEIEEMYPDMAEQIRNLMFTFEDLKKIDDRGIQSLLKEVPRDQLVIGLKMASPELKELLMRNVSQRAAAMIQEDLEALGPIKVKDVEKAQQGIIDIVRRLESEGKIAVGGGGAEDAFV</sequence>
<dbReference type="EMBL" id="JAAZON010000270">
    <property type="protein sequence ID" value="NMC62757.1"/>
    <property type="molecule type" value="Genomic_DNA"/>
</dbReference>
<evidence type="ECO:0000256" key="8">
    <source>
        <dbReference type="ARBA" id="ARBA00023136"/>
    </source>
</evidence>
<evidence type="ECO:0000256" key="5">
    <source>
        <dbReference type="ARBA" id="ARBA00022475"/>
    </source>
</evidence>
<dbReference type="InterPro" id="IPR028263">
    <property type="entry name" value="FliG_N"/>
</dbReference>
<keyword evidence="13" id="KW-0966">Cell projection</keyword>
<dbReference type="GO" id="GO:0071973">
    <property type="term" value="P:bacterial-type flagellum-dependent cell motility"/>
    <property type="evidence" value="ECO:0007669"/>
    <property type="project" value="InterPro"/>
</dbReference>
<proteinExistence type="inferred from homology"/>
<gene>
    <name evidence="13" type="primary">fliG</name>
    <name evidence="13" type="ORF">GYA55_06255</name>
</gene>
<reference evidence="13 14" key="1">
    <citation type="journal article" date="2020" name="Biotechnol. Biofuels">
        <title>New insights from the biogas microbiome by comprehensive genome-resolved metagenomics of nearly 1600 species originating from multiple anaerobic digesters.</title>
        <authorList>
            <person name="Campanaro S."/>
            <person name="Treu L."/>
            <person name="Rodriguez-R L.M."/>
            <person name="Kovalovszki A."/>
            <person name="Ziels R.M."/>
            <person name="Maus I."/>
            <person name="Zhu X."/>
            <person name="Kougias P.G."/>
            <person name="Basile A."/>
            <person name="Luo G."/>
            <person name="Schluter A."/>
            <person name="Konstantinidis K.T."/>
            <person name="Angelidaki I."/>
        </authorList>
    </citation>
    <scope>NUCLEOTIDE SEQUENCE [LARGE SCALE GENOMIC DNA]</scope>
    <source>
        <strain evidence="13">AS27yjCOA_65</strain>
    </source>
</reference>
<keyword evidence="8" id="KW-0472">Membrane</keyword>
<dbReference type="InterPro" id="IPR000090">
    <property type="entry name" value="Flg_Motor_Flig"/>
</dbReference>
<keyword evidence="6" id="KW-0145">Chemotaxis</keyword>
<dbReference type="InterPro" id="IPR011002">
    <property type="entry name" value="FliG_a-hlx"/>
</dbReference>
<protein>
    <recommendedName>
        <fullName evidence="4">Flagellar motor switch protein FliG</fullName>
    </recommendedName>
</protein>
<evidence type="ECO:0000256" key="9">
    <source>
        <dbReference type="ARBA" id="ARBA00023143"/>
    </source>
</evidence>
<dbReference type="NCBIfam" id="TIGR00207">
    <property type="entry name" value="fliG"/>
    <property type="match status" value="1"/>
</dbReference>
<feature type="domain" description="Flagellar motor switch protein FliG middle" evidence="11">
    <location>
        <begin position="117"/>
        <end position="188"/>
    </location>
</feature>
<dbReference type="GO" id="GO:0006935">
    <property type="term" value="P:chemotaxis"/>
    <property type="evidence" value="ECO:0007669"/>
    <property type="project" value="UniProtKB-KW"/>
</dbReference>
<comment type="subcellular location">
    <subcellularLocation>
        <location evidence="1">Bacterial flagellum basal body</location>
    </subcellularLocation>
    <subcellularLocation>
        <location evidence="2">Cell membrane</location>
        <topology evidence="2">Peripheral membrane protein</topology>
        <orientation evidence="2">Cytoplasmic side</orientation>
    </subcellularLocation>
</comment>
<keyword evidence="7" id="KW-0283">Flagellar rotation</keyword>
<dbReference type="GO" id="GO:0003774">
    <property type="term" value="F:cytoskeletal motor activity"/>
    <property type="evidence" value="ECO:0007669"/>
    <property type="project" value="InterPro"/>
</dbReference>
<dbReference type="Pfam" id="PF14842">
    <property type="entry name" value="FliG_N"/>
    <property type="match status" value="1"/>
</dbReference>
<dbReference type="FunFam" id="1.10.220.30:FF:000001">
    <property type="entry name" value="Flagellar motor switch protein FliG"/>
    <property type="match status" value="1"/>
</dbReference>
<feature type="domain" description="Flagellar motor switch protein FliG N-terminal" evidence="12">
    <location>
        <begin position="5"/>
        <end position="104"/>
    </location>
</feature>
<evidence type="ECO:0000259" key="11">
    <source>
        <dbReference type="Pfam" id="PF14841"/>
    </source>
</evidence>
<dbReference type="Pfam" id="PF01706">
    <property type="entry name" value="FliG_C"/>
    <property type="match status" value="1"/>
</dbReference>
<dbReference type="Pfam" id="PF14841">
    <property type="entry name" value="FliG_M"/>
    <property type="match status" value="1"/>
</dbReference>
<evidence type="ECO:0000256" key="3">
    <source>
        <dbReference type="ARBA" id="ARBA00010299"/>
    </source>
</evidence>
<keyword evidence="13" id="KW-0282">Flagellum</keyword>
<dbReference type="PRINTS" id="PR00954">
    <property type="entry name" value="FLGMOTORFLIG"/>
</dbReference>
<dbReference type="InterPro" id="IPR023087">
    <property type="entry name" value="Flg_Motor_Flig_C"/>
</dbReference>
<feature type="domain" description="Flagellar motor switch protein FliG C-terminal" evidence="10">
    <location>
        <begin position="219"/>
        <end position="324"/>
    </location>
</feature>
<dbReference type="GO" id="GO:0005886">
    <property type="term" value="C:plasma membrane"/>
    <property type="evidence" value="ECO:0007669"/>
    <property type="project" value="UniProtKB-SubCell"/>
</dbReference>
<dbReference type="SUPFAM" id="SSF48029">
    <property type="entry name" value="FliG"/>
    <property type="match status" value="2"/>
</dbReference>
<dbReference type="GO" id="GO:0009425">
    <property type="term" value="C:bacterial-type flagellum basal body"/>
    <property type="evidence" value="ECO:0007669"/>
    <property type="project" value="UniProtKB-SubCell"/>
</dbReference>
<dbReference type="AlphaFoldDB" id="A0A7X9IK31"/>
<dbReference type="PIRSF" id="PIRSF003161">
    <property type="entry name" value="FliG"/>
    <property type="match status" value="1"/>
</dbReference>
<evidence type="ECO:0000313" key="14">
    <source>
        <dbReference type="Proteomes" id="UP000524246"/>
    </source>
</evidence>
<name>A0A7X9IK31_9DELT</name>
<evidence type="ECO:0000256" key="4">
    <source>
        <dbReference type="ARBA" id="ARBA00021870"/>
    </source>
</evidence>
<dbReference type="Proteomes" id="UP000524246">
    <property type="component" value="Unassembled WGS sequence"/>
</dbReference>
<keyword evidence="13" id="KW-0969">Cilium</keyword>
<evidence type="ECO:0000256" key="1">
    <source>
        <dbReference type="ARBA" id="ARBA00004117"/>
    </source>
</evidence>
<evidence type="ECO:0000256" key="7">
    <source>
        <dbReference type="ARBA" id="ARBA00022779"/>
    </source>
</evidence>
<evidence type="ECO:0000313" key="13">
    <source>
        <dbReference type="EMBL" id="NMC62757.1"/>
    </source>
</evidence>
<dbReference type="PANTHER" id="PTHR30534">
    <property type="entry name" value="FLAGELLAR MOTOR SWITCH PROTEIN FLIG"/>
    <property type="match status" value="1"/>
</dbReference>
<comment type="caution">
    <text evidence="13">The sequence shown here is derived from an EMBL/GenBank/DDBJ whole genome shotgun (WGS) entry which is preliminary data.</text>
</comment>
<dbReference type="PANTHER" id="PTHR30534:SF0">
    <property type="entry name" value="FLAGELLAR MOTOR SWITCH PROTEIN FLIG"/>
    <property type="match status" value="1"/>
</dbReference>
<evidence type="ECO:0000259" key="12">
    <source>
        <dbReference type="Pfam" id="PF14842"/>
    </source>
</evidence>
<evidence type="ECO:0000256" key="6">
    <source>
        <dbReference type="ARBA" id="ARBA00022500"/>
    </source>
</evidence>
<comment type="similarity">
    <text evidence="3">Belongs to the FliG family.</text>
</comment>
<evidence type="ECO:0000256" key="2">
    <source>
        <dbReference type="ARBA" id="ARBA00004413"/>
    </source>
</evidence>
<organism evidence="13 14">
    <name type="scientific">SAR324 cluster bacterium</name>
    <dbReference type="NCBI Taxonomy" id="2024889"/>
    <lineage>
        <taxon>Bacteria</taxon>
        <taxon>Deltaproteobacteria</taxon>
        <taxon>SAR324 cluster</taxon>
    </lineage>
</organism>
<evidence type="ECO:0000259" key="10">
    <source>
        <dbReference type="Pfam" id="PF01706"/>
    </source>
</evidence>